<dbReference type="Gene3D" id="3.30.70.1230">
    <property type="entry name" value="Nucleotide cyclase"/>
    <property type="match status" value="2"/>
</dbReference>
<dbReference type="Gene3D" id="1.10.510.10">
    <property type="entry name" value="Transferase(Phosphotransferase) domain 1"/>
    <property type="match status" value="2"/>
</dbReference>
<evidence type="ECO:0000256" key="3">
    <source>
        <dbReference type="ARBA" id="ARBA00022741"/>
    </source>
</evidence>
<accession>A0AAD9MQV0</accession>
<dbReference type="InterPro" id="IPR029787">
    <property type="entry name" value="Nucleotide_cyclase"/>
</dbReference>
<gene>
    <name evidence="9" type="ORF">LSH36_1263g00020</name>
</gene>
<evidence type="ECO:0000313" key="10">
    <source>
        <dbReference type="Proteomes" id="UP001208570"/>
    </source>
</evidence>
<dbReference type="CDD" id="cd07302">
    <property type="entry name" value="CHD"/>
    <property type="match status" value="1"/>
</dbReference>
<dbReference type="PROSITE" id="PS00452">
    <property type="entry name" value="GUANYLATE_CYCLASE_1"/>
    <property type="match status" value="1"/>
</dbReference>
<dbReference type="PANTHER" id="PTHR11920:SF335">
    <property type="entry name" value="GUANYLATE CYCLASE"/>
    <property type="match status" value="1"/>
</dbReference>
<dbReference type="InterPro" id="IPR018297">
    <property type="entry name" value="A/G_cyclase_CS"/>
</dbReference>
<dbReference type="GO" id="GO:0000166">
    <property type="term" value="F:nucleotide binding"/>
    <property type="evidence" value="ECO:0007669"/>
    <property type="project" value="UniProtKB-KW"/>
</dbReference>
<keyword evidence="10" id="KW-1185">Reference proteome</keyword>
<dbReference type="GO" id="GO:0035556">
    <property type="term" value="P:intracellular signal transduction"/>
    <property type="evidence" value="ECO:0007669"/>
    <property type="project" value="InterPro"/>
</dbReference>
<dbReference type="EMBL" id="JAODUP010001263">
    <property type="protein sequence ID" value="KAK2140738.1"/>
    <property type="molecule type" value="Genomic_DNA"/>
</dbReference>
<reference evidence="9" key="1">
    <citation type="journal article" date="2023" name="Mol. Biol. Evol.">
        <title>Third-Generation Sequencing Reveals the Adaptive Role of the Epigenome in Three Deep-Sea Polychaetes.</title>
        <authorList>
            <person name="Perez M."/>
            <person name="Aroh O."/>
            <person name="Sun Y."/>
            <person name="Lan Y."/>
            <person name="Juniper S.K."/>
            <person name="Young C.R."/>
            <person name="Angers B."/>
            <person name="Qian P.Y."/>
        </authorList>
    </citation>
    <scope>NUCLEOTIDE SEQUENCE</scope>
    <source>
        <strain evidence="9">P08H-3</strain>
    </source>
</reference>
<dbReference type="GO" id="GO:0007168">
    <property type="term" value="P:receptor guanylyl cyclase signaling pathway"/>
    <property type="evidence" value="ECO:0007669"/>
    <property type="project" value="TreeGrafter"/>
</dbReference>
<comment type="subcellular location">
    <subcellularLocation>
        <location evidence="1">Membrane</location>
        <topology evidence="1">Single-pass membrane protein</topology>
    </subcellularLocation>
</comment>
<dbReference type="GO" id="GO:0004672">
    <property type="term" value="F:protein kinase activity"/>
    <property type="evidence" value="ECO:0007669"/>
    <property type="project" value="InterPro"/>
</dbReference>
<dbReference type="SUPFAM" id="SSF55073">
    <property type="entry name" value="Nucleotide cyclase"/>
    <property type="match status" value="1"/>
</dbReference>
<dbReference type="Proteomes" id="UP001208570">
    <property type="component" value="Unassembled WGS sequence"/>
</dbReference>
<evidence type="ECO:0000256" key="6">
    <source>
        <dbReference type="ARBA" id="ARBA00023239"/>
    </source>
</evidence>
<dbReference type="PANTHER" id="PTHR11920">
    <property type="entry name" value="GUANYLYL CYCLASE"/>
    <property type="match status" value="1"/>
</dbReference>
<name>A0AAD9MQV0_9ANNE</name>
<dbReference type="InterPro" id="IPR001245">
    <property type="entry name" value="Ser-Thr/Tyr_kinase_cat_dom"/>
</dbReference>
<comment type="caution">
    <text evidence="9">The sequence shown here is derived from an EMBL/GenBank/DDBJ whole genome shotgun (WGS) entry which is preliminary data.</text>
</comment>
<dbReference type="SMART" id="SM00044">
    <property type="entry name" value="CYCc"/>
    <property type="match status" value="1"/>
</dbReference>
<dbReference type="InterPro" id="IPR050401">
    <property type="entry name" value="Cyclic_nucleotide_synthase"/>
</dbReference>
<keyword evidence="6 7" id="KW-0456">Lyase</keyword>
<dbReference type="Pfam" id="PF07714">
    <property type="entry name" value="PK_Tyr_Ser-Thr"/>
    <property type="match status" value="1"/>
</dbReference>
<keyword evidence="2" id="KW-0812">Transmembrane</keyword>
<evidence type="ECO:0000256" key="4">
    <source>
        <dbReference type="ARBA" id="ARBA00022989"/>
    </source>
</evidence>
<comment type="similarity">
    <text evidence="7">Belongs to the adenylyl cyclase class-4/guanylyl cyclase family.</text>
</comment>
<dbReference type="SUPFAM" id="SSF56112">
    <property type="entry name" value="Protein kinase-like (PK-like)"/>
    <property type="match status" value="1"/>
</dbReference>
<evidence type="ECO:0000313" key="9">
    <source>
        <dbReference type="EMBL" id="KAK2140738.1"/>
    </source>
</evidence>
<proteinExistence type="inferred from homology"/>
<dbReference type="GO" id="GO:0004383">
    <property type="term" value="F:guanylate cyclase activity"/>
    <property type="evidence" value="ECO:0007669"/>
    <property type="project" value="TreeGrafter"/>
</dbReference>
<protein>
    <recommendedName>
        <fullName evidence="8">Guanylate cyclase domain-containing protein</fullName>
    </recommendedName>
</protein>
<dbReference type="InterPro" id="IPR001054">
    <property type="entry name" value="A/G_cyclase"/>
</dbReference>
<keyword evidence="3" id="KW-0547">Nucleotide-binding</keyword>
<evidence type="ECO:0000256" key="1">
    <source>
        <dbReference type="ARBA" id="ARBA00004167"/>
    </source>
</evidence>
<dbReference type="PROSITE" id="PS50125">
    <property type="entry name" value="GUANYLATE_CYCLASE_2"/>
    <property type="match status" value="1"/>
</dbReference>
<dbReference type="GO" id="GO:0004016">
    <property type="term" value="F:adenylate cyclase activity"/>
    <property type="evidence" value="ECO:0007669"/>
    <property type="project" value="TreeGrafter"/>
</dbReference>
<dbReference type="AlphaFoldDB" id="A0AAD9MQV0"/>
<evidence type="ECO:0000256" key="7">
    <source>
        <dbReference type="RuleBase" id="RU000405"/>
    </source>
</evidence>
<keyword evidence="5" id="KW-0472">Membrane</keyword>
<organism evidence="9 10">
    <name type="scientific">Paralvinella palmiformis</name>
    <dbReference type="NCBI Taxonomy" id="53620"/>
    <lineage>
        <taxon>Eukaryota</taxon>
        <taxon>Metazoa</taxon>
        <taxon>Spiralia</taxon>
        <taxon>Lophotrochozoa</taxon>
        <taxon>Annelida</taxon>
        <taxon>Polychaeta</taxon>
        <taxon>Sedentaria</taxon>
        <taxon>Canalipalpata</taxon>
        <taxon>Terebellida</taxon>
        <taxon>Terebelliformia</taxon>
        <taxon>Alvinellidae</taxon>
        <taxon>Paralvinella</taxon>
    </lineage>
</organism>
<dbReference type="GO" id="GO:0005886">
    <property type="term" value="C:plasma membrane"/>
    <property type="evidence" value="ECO:0007669"/>
    <property type="project" value="TreeGrafter"/>
</dbReference>
<dbReference type="Pfam" id="PF00211">
    <property type="entry name" value="Guanylate_cyc"/>
    <property type="match status" value="1"/>
</dbReference>
<sequence>MTEDTIVVDPGLLHALKQGMEYLHSSPIMSHGRLKSSNCVIDNRWYCLFTAIIDDVMTGKDPPYRPELVDDTCPQHMSNLIVKCWQESPEARPSFTEIKKMIKESNKNKTVADDLKLGKAAHPEHYSKATLYFSDIVGFTSIASQSTPLQVETIGDAYMVVSGVPVTNGIQHAGEVASLALDMLNCITSFEISHMPETKLKLRIGIHTGPVVAGVVGLKMPRYCLFGDTVNIATRMESSGLRKYTQ</sequence>
<keyword evidence="4" id="KW-1133">Transmembrane helix</keyword>
<evidence type="ECO:0000259" key="8">
    <source>
        <dbReference type="PROSITE" id="PS50125"/>
    </source>
</evidence>
<evidence type="ECO:0000256" key="2">
    <source>
        <dbReference type="ARBA" id="ARBA00022692"/>
    </source>
</evidence>
<dbReference type="InterPro" id="IPR011009">
    <property type="entry name" value="Kinase-like_dom_sf"/>
</dbReference>
<feature type="domain" description="Guanylate cyclase" evidence="8">
    <location>
        <begin position="95"/>
        <end position="237"/>
    </location>
</feature>
<evidence type="ECO:0000256" key="5">
    <source>
        <dbReference type="ARBA" id="ARBA00023136"/>
    </source>
</evidence>
<dbReference type="GO" id="GO:0001653">
    <property type="term" value="F:peptide receptor activity"/>
    <property type="evidence" value="ECO:0007669"/>
    <property type="project" value="TreeGrafter"/>
</dbReference>